<dbReference type="Proteomes" id="UP001367508">
    <property type="component" value="Unassembled WGS sequence"/>
</dbReference>
<reference evidence="1 2" key="1">
    <citation type="submission" date="2024-01" db="EMBL/GenBank/DDBJ databases">
        <title>The genomes of 5 underutilized Papilionoideae crops provide insights into root nodulation and disease resistanc.</title>
        <authorList>
            <person name="Jiang F."/>
        </authorList>
    </citation>
    <scope>NUCLEOTIDE SEQUENCE [LARGE SCALE GENOMIC DNA]</scope>
    <source>
        <strain evidence="1">LVBAO_FW01</strain>
        <tissue evidence="1">Leaves</tissue>
    </source>
</reference>
<organism evidence="1 2">
    <name type="scientific">Canavalia gladiata</name>
    <name type="common">Sword bean</name>
    <name type="synonym">Dolichos gladiatus</name>
    <dbReference type="NCBI Taxonomy" id="3824"/>
    <lineage>
        <taxon>Eukaryota</taxon>
        <taxon>Viridiplantae</taxon>
        <taxon>Streptophyta</taxon>
        <taxon>Embryophyta</taxon>
        <taxon>Tracheophyta</taxon>
        <taxon>Spermatophyta</taxon>
        <taxon>Magnoliopsida</taxon>
        <taxon>eudicotyledons</taxon>
        <taxon>Gunneridae</taxon>
        <taxon>Pentapetalae</taxon>
        <taxon>rosids</taxon>
        <taxon>fabids</taxon>
        <taxon>Fabales</taxon>
        <taxon>Fabaceae</taxon>
        <taxon>Papilionoideae</taxon>
        <taxon>50 kb inversion clade</taxon>
        <taxon>NPAAA clade</taxon>
        <taxon>indigoferoid/millettioid clade</taxon>
        <taxon>Phaseoleae</taxon>
        <taxon>Canavalia</taxon>
    </lineage>
</organism>
<dbReference type="PANTHER" id="PTHR45927:SF11">
    <property type="entry name" value="LYSM DOMAIN RECEPTOR-LIKE KINASE 4"/>
    <property type="match status" value="1"/>
</dbReference>
<dbReference type="PANTHER" id="PTHR45927">
    <property type="entry name" value="LYSM-DOMAIN RECEPTOR-LIKE KINASE-RELATED"/>
    <property type="match status" value="1"/>
</dbReference>
<gene>
    <name evidence="1" type="ORF">VNO77_01911</name>
</gene>
<name>A0AAN9R5E9_CANGL</name>
<proteinExistence type="predicted"/>
<sequence>MVISGQRLQTLALPSQWKKLEIVAGKEVAEIYAQGIVNLLDVLSKVLNEGGHERLRGFTDPSLQGNYPMEFAMFVATMIGTCIKKDPASRPHMHEIGLFVEMRNVSGHP</sequence>
<protein>
    <submittedName>
        <fullName evidence="1">Uncharacterized protein</fullName>
    </submittedName>
</protein>
<comment type="caution">
    <text evidence="1">The sequence shown here is derived from an EMBL/GenBank/DDBJ whole genome shotgun (WGS) entry which is preliminary data.</text>
</comment>
<dbReference type="EMBL" id="JAYMYQ010000001">
    <property type="protein sequence ID" value="KAK7359942.1"/>
    <property type="molecule type" value="Genomic_DNA"/>
</dbReference>
<dbReference type="InterPro" id="IPR052611">
    <property type="entry name" value="Plant_RLK_LysM"/>
</dbReference>
<accession>A0AAN9R5E9</accession>
<keyword evidence="2" id="KW-1185">Reference proteome</keyword>
<dbReference type="Gene3D" id="1.10.510.10">
    <property type="entry name" value="Transferase(Phosphotransferase) domain 1"/>
    <property type="match status" value="1"/>
</dbReference>
<dbReference type="AlphaFoldDB" id="A0AAN9R5E9"/>
<evidence type="ECO:0000313" key="2">
    <source>
        <dbReference type="Proteomes" id="UP001367508"/>
    </source>
</evidence>
<evidence type="ECO:0000313" key="1">
    <source>
        <dbReference type="EMBL" id="KAK7359942.1"/>
    </source>
</evidence>